<name>A0A0F9MR66_9ZZZZ</name>
<dbReference type="AlphaFoldDB" id="A0A0F9MR66"/>
<feature type="non-terminal residue" evidence="1">
    <location>
        <position position="73"/>
    </location>
</feature>
<protein>
    <submittedName>
        <fullName evidence="1">Uncharacterized protein</fullName>
    </submittedName>
</protein>
<sequence>MKWLEELKKIRRAAYKEGHDAGIYPEGKEGAIFFGSWGAAYPQIIALLDTYEKVAEGTKAWSDAHAHRLAHPT</sequence>
<accession>A0A0F9MR66</accession>
<organism evidence="1">
    <name type="scientific">marine sediment metagenome</name>
    <dbReference type="NCBI Taxonomy" id="412755"/>
    <lineage>
        <taxon>unclassified sequences</taxon>
        <taxon>metagenomes</taxon>
        <taxon>ecological metagenomes</taxon>
    </lineage>
</organism>
<comment type="caution">
    <text evidence="1">The sequence shown here is derived from an EMBL/GenBank/DDBJ whole genome shotgun (WGS) entry which is preliminary data.</text>
</comment>
<evidence type="ECO:0000313" key="1">
    <source>
        <dbReference type="EMBL" id="KKN08174.1"/>
    </source>
</evidence>
<reference evidence="1" key="1">
    <citation type="journal article" date="2015" name="Nature">
        <title>Complex archaea that bridge the gap between prokaryotes and eukaryotes.</title>
        <authorList>
            <person name="Spang A."/>
            <person name="Saw J.H."/>
            <person name="Jorgensen S.L."/>
            <person name="Zaremba-Niedzwiedzka K."/>
            <person name="Martijn J."/>
            <person name="Lind A.E."/>
            <person name="van Eijk R."/>
            <person name="Schleper C."/>
            <person name="Guy L."/>
            <person name="Ettema T.J."/>
        </authorList>
    </citation>
    <scope>NUCLEOTIDE SEQUENCE</scope>
</reference>
<dbReference type="EMBL" id="LAZR01004487">
    <property type="protein sequence ID" value="KKN08174.1"/>
    <property type="molecule type" value="Genomic_DNA"/>
</dbReference>
<gene>
    <name evidence="1" type="ORF">LCGC14_1059510</name>
</gene>
<proteinExistence type="predicted"/>